<proteinExistence type="predicted"/>
<dbReference type="GO" id="GO:0045954">
    <property type="term" value="P:positive regulation of natural killer cell mediated cytotoxicity"/>
    <property type="evidence" value="ECO:0007669"/>
    <property type="project" value="TreeGrafter"/>
</dbReference>
<dbReference type="AlphaFoldDB" id="A0A2Y9QJD8"/>
<keyword evidence="3" id="KW-0735">Signal-anchor</keyword>
<dbReference type="RefSeq" id="XP_023581566.1">
    <property type="nucleotide sequence ID" value="XM_023725798.1"/>
</dbReference>
<dbReference type="GO" id="GO:0002223">
    <property type="term" value="P:stimulatory C-type lectin receptor signaling pathway"/>
    <property type="evidence" value="ECO:0007669"/>
    <property type="project" value="TreeGrafter"/>
</dbReference>
<evidence type="ECO:0000256" key="5">
    <source>
        <dbReference type="ARBA" id="ARBA00023136"/>
    </source>
</evidence>
<evidence type="ECO:0000256" key="2">
    <source>
        <dbReference type="ARBA" id="ARBA00022692"/>
    </source>
</evidence>
<protein>
    <submittedName>
        <fullName evidence="8">NKG2-A/NKG2-B type II integral membrane protein-like isoform X2</fullName>
    </submittedName>
</protein>
<dbReference type="Gene3D" id="3.10.100.10">
    <property type="entry name" value="Mannose-Binding Protein A, subunit A"/>
    <property type="match status" value="1"/>
</dbReference>
<keyword evidence="2 6" id="KW-0812">Transmembrane</keyword>
<dbReference type="InterPro" id="IPR016186">
    <property type="entry name" value="C-type_lectin-like/link_sf"/>
</dbReference>
<comment type="subcellular location">
    <subcellularLocation>
        <location evidence="1">Membrane</location>
        <topology evidence="1">Single-pass type II membrane protein</topology>
    </subcellularLocation>
</comment>
<dbReference type="InterPro" id="IPR016187">
    <property type="entry name" value="CTDL_fold"/>
</dbReference>
<dbReference type="PANTHER" id="PTHR22800">
    <property type="entry name" value="C-TYPE LECTIN PROTEINS"/>
    <property type="match status" value="1"/>
</dbReference>
<dbReference type="InterPro" id="IPR050919">
    <property type="entry name" value="NKG2/CD94_NK_receptors"/>
</dbReference>
<dbReference type="GO" id="GO:0016020">
    <property type="term" value="C:membrane"/>
    <property type="evidence" value="ECO:0007669"/>
    <property type="project" value="UniProtKB-SubCell"/>
</dbReference>
<evidence type="ECO:0000313" key="8">
    <source>
        <dbReference type="RefSeq" id="XP_023581566.1"/>
    </source>
</evidence>
<evidence type="ECO:0000256" key="3">
    <source>
        <dbReference type="ARBA" id="ARBA00022968"/>
    </source>
</evidence>
<feature type="transmembrane region" description="Helical" evidence="6">
    <location>
        <begin position="65"/>
        <end position="86"/>
    </location>
</feature>
<evidence type="ECO:0000256" key="4">
    <source>
        <dbReference type="ARBA" id="ARBA00022989"/>
    </source>
</evidence>
<dbReference type="GeneID" id="101346289"/>
<dbReference type="PANTHER" id="PTHR22800:SF242">
    <property type="entry name" value="NKG2-A_NKG2-B TYPE II INTEGRAL MEMBRANE PROTEIN"/>
    <property type="match status" value="1"/>
</dbReference>
<gene>
    <name evidence="8" type="primary">LOC101346289</name>
</gene>
<reference evidence="8" key="1">
    <citation type="submission" date="2025-08" db="UniProtKB">
        <authorList>
            <consortium name="RefSeq"/>
        </authorList>
    </citation>
    <scope>IDENTIFICATION</scope>
</reference>
<dbReference type="Proteomes" id="UP000248480">
    <property type="component" value="Unplaced"/>
</dbReference>
<keyword evidence="7" id="KW-1185">Reference proteome</keyword>
<evidence type="ECO:0000313" key="7">
    <source>
        <dbReference type="Proteomes" id="UP000248480"/>
    </source>
</evidence>
<name>A0A2Y9QJD8_TRIMA</name>
<keyword evidence="4 6" id="KW-1133">Transmembrane helix</keyword>
<dbReference type="SUPFAM" id="SSF56436">
    <property type="entry name" value="C-type lectin-like"/>
    <property type="match status" value="1"/>
</dbReference>
<organism evidence="7 8">
    <name type="scientific">Trichechus manatus latirostris</name>
    <name type="common">Florida manatee</name>
    <dbReference type="NCBI Taxonomy" id="127582"/>
    <lineage>
        <taxon>Eukaryota</taxon>
        <taxon>Metazoa</taxon>
        <taxon>Chordata</taxon>
        <taxon>Craniata</taxon>
        <taxon>Vertebrata</taxon>
        <taxon>Euteleostomi</taxon>
        <taxon>Mammalia</taxon>
        <taxon>Eutheria</taxon>
        <taxon>Afrotheria</taxon>
        <taxon>Sirenia</taxon>
        <taxon>Trichechidae</taxon>
        <taxon>Trichechus</taxon>
    </lineage>
</organism>
<keyword evidence="5 6" id="KW-0472">Membrane</keyword>
<evidence type="ECO:0000256" key="1">
    <source>
        <dbReference type="ARBA" id="ARBA00004606"/>
    </source>
</evidence>
<sequence length="176" mass="19922">MNNQTVTYSELNLAKKPKRQQIKPKDGDSSFSVTEREMTSVELNFHNASQDLQKKDTNPHCKGKLIAGTLGLICLVLMAGVITMTIKVITPSSVKPEQNNSSPITRTEKGDHCGRCPKAWFMYSNNCYYISTERKSWNESQLECASKKSNLLYIDNEEEKVFSISKEGPELQKFSF</sequence>
<accession>A0A2Y9QJD8</accession>
<evidence type="ECO:0000256" key="6">
    <source>
        <dbReference type="SAM" id="Phobius"/>
    </source>
</evidence>